<dbReference type="WBParaSite" id="L893_g28129.t1">
    <property type="protein sequence ID" value="L893_g28129.t1"/>
    <property type="gene ID" value="L893_g28129"/>
</dbReference>
<dbReference type="SUPFAM" id="SSF101478">
    <property type="entry name" value="ADP-ribosylglycohydrolase"/>
    <property type="match status" value="1"/>
</dbReference>
<dbReference type="InterPro" id="IPR036705">
    <property type="entry name" value="Ribosyl_crysJ1_sf"/>
</dbReference>
<dbReference type="Pfam" id="PF03747">
    <property type="entry name" value="ADP_ribosyl_GH"/>
    <property type="match status" value="1"/>
</dbReference>
<organism evidence="2 3">
    <name type="scientific">Steinernema glaseri</name>
    <dbReference type="NCBI Taxonomy" id="37863"/>
    <lineage>
        <taxon>Eukaryota</taxon>
        <taxon>Metazoa</taxon>
        <taxon>Ecdysozoa</taxon>
        <taxon>Nematoda</taxon>
        <taxon>Chromadorea</taxon>
        <taxon>Rhabditida</taxon>
        <taxon>Tylenchina</taxon>
        <taxon>Panagrolaimomorpha</taxon>
        <taxon>Strongyloidoidea</taxon>
        <taxon>Steinernematidae</taxon>
        <taxon>Steinernema</taxon>
    </lineage>
</organism>
<sequence>MTSANGAVLRRALGCLYGQLIGDSLGARYEFETAEQVVALVAKDRAPDGFLPILGGGPFSMQPGQVTDDSEMALSLARSMVELRKFCPIDVATSYVAWIQSNPPDRGVATENALGIRSKFHKKVGPRFRVELSEEEKETVWKTVQQNVRERNAASGSNGPLMRISPLGIASARWTDERRVKECVVADVELTHCHELVKEAVVAYVMAIRALINGATQEEAFEAALSSAQSPWTRNCLTSGRKAATPVDLFDGGKTHGDKEKIGFIGVALQSAFYELLHAESFSQGLERAILRGGDTDTNGCIVGALLGARFGAEGIPEPWKKAVRTAKPRAPAYEHLQTEDVEKLAHRLLEDVSFEM</sequence>
<keyword evidence="1" id="KW-0479">Metal-binding</keyword>
<dbReference type="PANTHER" id="PTHR16222:SF35">
    <property type="entry name" value="ADP-RIBOSYLGLYCOHYDROLASE"/>
    <property type="match status" value="1"/>
</dbReference>
<dbReference type="Gene3D" id="1.10.4080.10">
    <property type="entry name" value="ADP-ribosylation/Crystallin J1"/>
    <property type="match status" value="1"/>
</dbReference>
<feature type="binding site" evidence="1">
    <location>
        <position position="69"/>
    </location>
    <ligand>
        <name>Mg(2+)</name>
        <dbReference type="ChEBI" id="CHEBI:18420"/>
        <label>1</label>
    </ligand>
</feature>
<feature type="binding site" evidence="1">
    <location>
        <position position="298"/>
    </location>
    <ligand>
        <name>Mg(2+)</name>
        <dbReference type="ChEBI" id="CHEBI:18420"/>
        <label>1</label>
    </ligand>
</feature>
<feature type="binding site" evidence="1">
    <location>
        <position position="297"/>
    </location>
    <ligand>
        <name>Mg(2+)</name>
        <dbReference type="ChEBI" id="CHEBI:18420"/>
        <label>1</label>
    </ligand>
</feature>
<keyword evidence="1" id="KW-0460">Magnesium</keyword>
<feature type="binding site" evidence="1">
    <location>
        <position position="295"/>
    </location>
    <ligand>
        <name>Mg(2+)</name>
        <dbReference type="ChEBI" id="CHEBI:18420"/>
        <label>1</label>
    </ligand>
</feature>
<feature type="binding site" evidence="1">
    <location>
        <position position="67"/>
    </location>
    <ligand>
        <name>Mg(2+)</name>
        <dbReference type="ChEBI" id="CHEBI:18420"/>
        <label>1</label>
    </ligand>
</feature>
<evidence type="ECO:0000313" key="3">
    <source>
        <dbReference type="WBParaSite" id="L893_g28129.t1"/>
    </source>
</evidence>
<accession>A0A1I7ZN48</accession>
<feature type="binding site" evidence="1">
    <location>
        <position position="68"/>
    </location>
    <ligand>
        <name>Mg(2+)</name>
        <dbReference type="ChEBI" id="CHEBI:18420"/>
        <label>1</label>
    </ligand>
</feature>
<dbReference type="PANTHER" id="PTHR16222">
    <property type="entry name" value="ADP-RIBOSYLGLYCOHYDROLASE"/>
    <property type="match status" value="1"/>
</dbReference>
<evidence type="ECO:0000313" key="2">
    <source>
        <dbReference type="Proteomes" id="UP000095287"/>
    </source>
</evidence>
<dbReference type="InterPro" id="IPR050792">
    <property type="entry name" value="ADP-ribosylglycohydrolase"/>
</dbReference>
<dbReference type="Proteomes" id="UP000095287">
    <property type="component" value="Unplaced"/>
</dbReference>
<keyword evidence="2" id="KW-1185">Reference proteome</keyword>
<comment type="cofactor">
    <cofactor evidence="1">
        <name>Mg(2+)</name>
        <dbReference type="ChEBI" id="CHEBI:18420"/>
    </cofactor>
    <text evidence="1">Binds 2 magnesium ions per subunit.</text>
</comment>
<dbReference type="InterPro" id="IPR005502">
    <property type="entry name" value="Ribosyl_crysJ1"/>
</dbReference>
<protein>
    <submittedName>
        <fullName evidence="3">ADP-ribosylglycohydrolase family protein</fullName>
    </submittedName>
</protein>
<proteinExistence type="predicted"/>
<reference evidence="3" key="1">
    <citation type="submission" date="2016-11" db="UniProtKB">
        <authorList>
            <consortium name="WormBaseParasite"/>
        </authorList>
    </citation>
    <scope>IDENTIFICATION</scope>
</reference>
<name>A0A1I7ZN48_9BILA</name>
<evidence type="ECO:0000256" key="1">
    <source>
        <dbReference type="PIRSR" id="PIRSR605502-1"/>
    </source>
</evidence>
<dbReference type="GO" id="GO:0046872">
    <property type="term" value="F:metal ion binding"/>
    <property type="evidence" value="ECO:0007669"/>
    <property type="project" value="UniProtKB-KW"/>
</dbReference>
<dbReference type="AlphaFoldDB" id="A0A1I7ZN48"/>